<dbReference type="EMBL" id="KK852815">
    <property type="protein sequence ID" value="KDR15804.1"/>
    <property type="molecule type" value="Genomic_DNA"/>
</dbReference>
<evidence type="ECO:0000313" key="2">
    <source>
        <dbReference type="Proteomes" id="UP000027135"/>
    </source>
</evidence>
<evidence type="ECO:0000313" key="1">
    <source>
        <dbReference type="EMBL" id="KDR15804.1"/>
    </source>
</evidence>
<name>A0A067QZ28_ZOONE</name>
<dbReference type="OrthoDB" id="6357136at2759"/>
<dbReference type="OMA" id="HANMLLV"/>
<dbReference type="Proteomes" id="UP000027135">
    <property type="component" value="Unassembled WGS sequence"/>
</dbReference>
<dbReference type="AlphaFoldDB" id="A0A067QZ28"/>
<dbReference type="Pfam" id="PF16062">
    <property type="entry name" value="MavL-like"/>
    <property type="match status" value="1"/>
</dbReference>
<dbReference type="InParanoid" id="A0A067QZ28"/>
<dbReference type="InterPro" id="IPR032063">
    <property type="entry name" value="MavL-like"/>
</dbReference>
<sequence>MEVVDKECQLPEVPSVVEDAVLIKYLKECIDMTPLPDTTLKELMDNSTQFPRKFPVQTVKCSSLVEQKHVSKELLEENANSAYPVLHETALFLYIHFLEHKKRHGTCPENALYANMGLLDFVQRLLEKRSATFYAKNDKYLLVNGTQGISGWEAVGSENEKSPLLLPCCLSYDEMKLSALLSISSWSYFINEGTRDNKGVPQNKTQSFTIRGIIIGLIGARLKRVGLMEWQEVLVTKTQNTKENGYGVPPEVGSSEQSNKQECLYSWRKLWAKFYGIKPHLPLFEDVVKLCKSGNNAAMNQYKQLNKDRFFDNIAYKKRVTVSIETLLLEAEARAASIGTTAYIHVVGIGLGVWRASEHQEKEFLEAFAACLRRLHSVLQHVSDINFAWFKEQMCAETWKGIMESNGTGLGIHIIFSKRPPHSKLSEPEDAGKLLVVSYAWDGNALPGNEFWIGKLSSTGDSAAACSTQVAELHNTHVNKNKISSSNLHIASAQWGILHVAEYVLKKLKK</sequence>
<proteinExistence type="predicted"/>
<gene>
    <name evidence="1" type="ORF">L798_10429</name>
</gene>
<reference evidence="1 2" key="1">
    <citation type="journal article" date="2014" name="Nat. Commun.">
        <title>Molecular traces of alternative social organization in a termite genome.</title>
        <authorList>
            <person name="Terrapon N."/>
            <person name="Li C."/>
            <person name="Robertson H.M."/>
            <person name="Ji L."/>
            <person name="Meng X."/>
            <person name="Booth W."/>
            <person name="Chen Z."/>
            <person name="Childers C.P."/>
            <person name="Glastad K.M."/>
            <person name="Gokhale K."/>
            <person name="Gowin J."/>
            <person name="Gronenberg W."/>
            <person name="Hermansen R.A."/>
            <person name="Hu H."/>
            <person name="Hunt B.G."/>
            <person name="Huylmans A.K."/>
            <person name="Khalil S.M."/>
            <person name="Mitchell R.D."/>
            <person name="Munoz-Torres M.C."/>
            <person name="Mustard J.A."/>
            <person name="Pan H."/>
            <person name="Reese J.T."/>
            <person name="Scharf M.E."/>
            <person name="Sun F."/>
            <person name="Vogel H."/>
            <person name="Xiao J."/>
            <person name="Yang W."/>
            <person name="Yang Z."/>
            <person name="Yang Z."/>
            <person name="Zhou J."/>
            <person name="Zhu J."/>
            <person name="Brent C.S."/>
            <person name="Elsik C.G."/>
            <person name="Goodisman M.A."/>
            <person name="Liberles D.A."/>
            <person name="Roe R.M."/>
            <person name="Vargo E.L."/>
            <person name="Vilcinskas A."/>
            <person name="Wang J."/>
            <person name="Bornberg-Bauer E."/>
            <person name="Korb J."/>
            <person name="Zhang G."/>
            <person name="Liebig J."/>
        </authorList>
    </citation>
    <scope>NUCLEOTIDE SEQUENCE [LARGE SCALE GENOMIC DNA]</scope>
    <source>
        <tissue evidence="1">Whole organism</tissue>
    </source>
</reference>
<keyword evidence="2" id="KW-1185">Reference proteome</keyword>
<dbReference type="eggNOG" id="ENOG502QV0E">
    <property type="taxonomic scope" value="Eukaryota"/>
</dbReference>
<accession>A0A067QZ28</accession>
<dbReference type="STRING" id="136037.A0A067QZ28"/>
<protein>
    <submittedName>
        <fullName evidence="1">Uncharacterized protein</fullName>
    </submittedName>
</protein>
<organism evidence="1 2">
    <name type="scientific">Zootermopsis nevadensis</name>
    <name type="common">Dampwood termite</name>
    <dbReference type="NCBI Taxonomy" id="136037"/>
    <lineage>
        <taxon>Eukaryota</taxon>
        <taxon>Metazoa</taxon>
        <taxon>Ecdysozoa</taxon>
        <taxon>Arthropoda</taxon>
        <taxon>Hexapoda</taxon>
        <taxon>Insecta</taxon>
        <taxon>Pterygota</taxon>
        <taxon>Neoptera</taxon>
        <taxon>Polyneoptera</taxon>
        <taxon>Dictyoptera</taxon>
        <taxon>Blattodea</taxon>
        <taxon>Blattoidea</taxon>
        <taxon>Termitoidae</taxon>
        <taxon>Termopsidae</taxon>
        <taxon>Zootermopsis</taxon>
    </lineage>
</organism>